<keyword evidence="3" id="KW-0597">Phosphoprotein</keyword>
<dbReference type="SUPFAM" id="SSF103190">
    <property type="entry name" value="Sensory domain-like"/>
    <property type="match status" value="1"/>
</dbReference>
<dbReference type="InterPro" id="IPR033463">
    <property type="entry name" value="sCache_3"/>
</dbReference>
<keyword evidence="12 13" id="KW-0472">Membrane</keyword>
<evidence type="ECO:0000256" key="2">
    <source>
        <dbReference type="ARBA" id="ARBA00022475"/>
    </source>
</evidence>
<evidence type="ECO:0000256" key="9">
    <source>
        <dbReference type="ARBA" id="ARBA00022840"/>
    </source>
</evidence>
<dbReference type="InterPro" id="IPR003594">
    <property type="entry name" value="HATPase_dom"/>
</dbReference>
<sequence length="887" mass="94453">MSGVSAVRRKPWPQSVAAQVFVLQLLVMLLLAVLSDVTLVYETRSQTVRGARHQALAVAAGFASSPGVAAALKGPNPTAALQPQAEEARQTSGVDFVAVLNRDGVRYTDVRPDLIGKRATGDFGRALDGESYTELFRGAPTDAVRAVVPVTDADGTVTGLVTAGLEISTVSGTFNRQLPLLAAGAAGSLALATGAAWLVSRRLRRQTHGLGPTEVTRMYEHHDAVLHAAREGVLVIGADGRLSLVNDEARRLLQLPADAEHRPLRDLGLPDSMVRLLASDRSVDDAVQPVGGRLLAVNVRRTSRGGHGPAGGVATLRDTTELRALAGRAEVAHERLELLYRASAEIGSTLDVARTAEELADLVVPQFADVVTVDLFDVVLRGEEPVPGVASSVRRVAVRGAVEAWPFHEAGSSLEYGPVAEQRRTMDGEDAVLVSDLAQSQDWRVPDPDGAQEVLRLGFHSLLAVPLRARGVVLGLVMFWRGSQPPFQPDDVSPAEELSARAAVCIDNARRYTREHATAVSLQRSLLPLDLPRQDAVDAAHRYLPAQSGVGGDWFDVIPLSGARVALVVGDVVGHGLQAAATMGRLRTAVLTFSALDLTPEDLLFSLDQLVTRVDAAYQAGGEGHTITGATLVYAVYDPTSGRCAVARAGHPPPALVLPDGSAEFVDAPANLPLGLGSVPFQTTDIAVPPGSRLVLYTDGLLESRGRTIDTGMELLRSVLTDTEPDPESTCHAVVEAMAPTGSHDDVALLVTRTRGFPAEHIAQWDVPADFEAVGAVRAQCMRQLESWALDTGFTTELILSELITNAVRYGTPPITVRLLRHHVLICEVYDASSTAPRVVQAAEFDEGGRGLFLVAQLAERWGVRYTGDGKVIWAEQSFTQDLGTAL</sequence>
<feature type="transmembrane region" description="Helical" evidence="13">
    <location>
        <begin position="178"/>
        <end position="199"/>
    </location>
</feature>
<dbReference type="Proteomes" id="UP001614264">
    <property type="component" value="Unassembled WGS sequence"/>
</dbReference>
<dbReference type="InterPro" id="IPR036890">
    <property type="entry name" value="HATPase_C_sf"/>
</dbReference>
<dbReference type="Gene3D" id="3.60.40.10">
    <property type="entry name" value="PPM-type phosphatase domain"/>
    <property type="match status" value="1"/>
</dbReference>
<protein>
    <submittedName>
        <fullName evidence="17">SpoIIE family protein phosphatase</fullName>
    </submittedName>
</protein>
<keyword evidence="2" id="KW-1003">Cell membrane</keyword>
<dbReference type="SMART" id="SM00331">
    <property type="entry name" value="PP2C_SIG"/>
    <property type="match status" value="1"/>
</dbReference>
<comment type="subcellular location">
    <subcellularLocation>
        <location evidence="1">Cell membrane</location>
        <topology evidence="1">Multi-pass membrane protein</topology>
    </subcellularLocation>
</comment>
<dbReference type="InterPro" id="IPR001932">
    <property type="entry name" value="PPM-type_phosphatase-like_dom"/>
</dbReference>
<keyword evidence="18" id="KW-1185">Reference proteome</keyword>
<dbReference type="SUPFAM" id="SSF55781">
    <property type="entry name" value="GAF domain-like"/>
    <property type="match status" value="1"/>
</dbReference>
<evidence type="ECO:0000313" key="18">
    <source>
        <dbReference type="Proteomes" id="UP001614264"/>
    </source>
</evidence>
<evidence type="ECO:0000256" key="5">
    <source>
        <dbReference type="ARBA" id="ARBA00022692"/>
    </source>
</evidence>
<evidence type="ECO:0000259" key="15">
    <source>
        <dbReference type="SMART" id="SM00091"/>
    </source>
</evidence>
<dbReference type="Pfam" id="PF13581">
    <property type="entry name" value="HATPase_c_2"/>
    <property type="match status" value="1"/>
</dbReference>
<keyword evidence="4" id="KW-0808">Transferase</keyword>
<dbReference type="Pfam" id="PF01590">
    <property type="entry name" value="GAF"/>
    <property type="match status" value="1"/>
</dbReference>
<feature type="domain" description="GAF" evidence="14">
    <location>
        <begin position="347"/>
        <end position="516"/>
    </location>
</feature>
<evidence type="ECO:0000256" key="6">
    <source>
        <dbReference type="ARBA" id="ARBA00022741"/>
    </source>
</evidence>
<name>A0ABW8B916_9ACTN</name>
<evidence type="ECO:0000256" key="10">
    <source>
        <dbReference type="ARBA" id="ARBA00022989"/>
    </source>
</evidence>
<dbReference type="SUPFAM" id="SSF81606">
    <property type="entry name" value="PP2C-like"/>
    <property type="match status" value="1"/>
</dbReference>
<dbReference type="CDD" id="cd16936">
    <property type="entry name" value="HATPase_RsbW-like"/>
    <property type="match status" value="1"/>
</dbReference>
<accession>A0ABW8B916</accession>
<dbReference type="RefSeq" id="WP_399592395.1">
    <property type="nucleotide sequence ID" value="NZ_JBITPR010000036.1"/>
</dbReference>
<evidence type="ECO:0000256" key="12">
    <source>
        <dbReference type="ARBA" id="ARBA00023136"/>
    </source>
</evidence>
<keyword evidence="10 13" id="KW-1133">Transmembrane helix</keyword>
<reference evidence="17 18" key="1">
    <citation type="submission" date="2024-07" db="EMBL/GenBank/DDBJ databases">
        <title>Whole genome sequencing of Prodigiosin pigment-producing Streptomyces salinarius isolated from rhizosphere soil of Arachis hypogaea.</title>
        <authorList>
            <person name="Vidhya A."/>
            <person name="Ramya S."/>
        </authorList>
    </citation>
    <scope>NUCLEOTIDE SEQUENCE [LARGE SCALE GENOMIC DNA]</scope>
    <source>
        <strain evidence="17 18">VRMG2420</strain>
    </source>
</reference>
<dbReference type="InterPro" id="IPR029016">
    <property type="entry name" value="GAF-like_dom_sf"/>
</dbReference>
<keyword evidence="8" id="KW-0378">Hydrolase</keyword>
<evidence type="ECO:0000256" key="13">
    <source>
        <dbReference type="SAM" id="Phobius"/>
    </source>
</evidence>
<dbReference type="Pfam" id="PF17203">
    <property type="entry name" value="sCache_3_2"/>
    <property type="match status" value="1"/>
</dbReference>
<dbReference type="InterPro" id="IPR052016">
    <property type="entry name" value="Bact_Sigma-Reg"/>
</dbReference>
<evidence type="ECO:0000256" key="3">
    <source>
        <dbReference type="ARBA" id="ARBA00022553"/>
    </source>
</evidence>
<dbReference type="SMART" id="SM00065">
    <property type="entry name" value="GAF"/>
    <property type="match status" value="1"/>
</dbReference>
<evidence type="ECO:0000256" key="11">
    <source>
        <dbReference type="ARBA" id="ARBA00023012"/>
    </source>
</evidence>
<dbReference type="EMBL" id="JBITPR010000036">
    <property type="protein sequence ID" value="MFI7871486.1"/>
    <property type="molecule type" value="Genomic_DNA"/>
</dbReference>
<evidence type="ECO:0000259" key="14">
    <source>
        <dbReference type="SMART" id="SM00065"/>
    </source>
</evidence>
<dbReference type="InterPro" id="IPR029151">
    <property type="entry name" value="Sensor-like_sf"/>
</dbReference>
<dbReference type="Pfam" id="PF07228">
    <property type="entry name" value="SpoIIE"/>
    <property type="match status" value="1"/>
</dbReference>
<evidence type="ECO:0000256" key="8">
    <source>
        <dbReference type="ARBA" id="ARBA00022801"/>
    </source>
</evidence>
<evidence type="ECO:0000313" key="17">
    <source>
        <dbReference type="EMBL" id="MFI7871486.1"/>
    </source>
</evidence>
<proteinExistence type="predicted"/>
<keyword evidence="11" id="KW-0902">Two-component regulatory system</keyword>
<dbReference type="InterPro" id="IPR036457">
    <property type="entry name" value="PPM-type-like_dom_sf"/>
</dbReference>
<evidence type="ECO:0000259" key="16">
    <source>
        <dbReference type="SMART" id="SM00331"/>
    </source>
</evidence>
<evidence type="ECO:0000256" key="4">
    <source>
        <dbReference type="ARBA" id="ARBA00022679"/>
    </source>
</evidence>
<dbReference type="InterPro" id="IPR000014">
    <property type="entry name" value="PAS"/>
</dbReference>
<keyword evidence="6" id="KW-0547">Nucleotide-binding</keyword>
<dbReference type="Gene3D" id="3.30.450.20">
    <property type="entry name" value="PAS domain"/>
    <property type="match status" value="2"/>
</dbReference>
<dbReference type="SUPFAM" id="SSF55785">
    <property type="entry name" value="PYP-like sensor domain (PAS domain)"/>
    <property type="match status" value="1"/>
</dbReference>
<dbReference type="PANTHER" id="PTHR43156:SF2">
    <property type="entry name" value="STAGE II SPORULATION PROTEIN E"/>
    <property type="match status" value="1"/>
</dbReference>
<keyword evidence="5 13" id="KW-0812">Transmembrane</keyword>
<dbReference type="SMART" id="SM00091">
    <property type="entry name" value="PAS"/>
    <property type="match status" value="1"/>
</dbReference>
<feature type="domain" description="PPM-type phosphatase" evidence="16">
    <location>
        <begin position="534"/>
        <end position="754"/>
    </location>
</feature>
<organism evidence="17 18">
    <name type="scientific">Streptomyces salinarius</name>
    <dbReference type="NCBI Taxonomy" id="2762598"/>
    <lineage>
        <taxon>Bacteria</taxon>
        <taxon>Bacillati</taxon>
        <taxon>Actinomycetota</taxon>
        <taxon>Actinomycetes</taxon>
        <taxon>Kitasatosporales</taxon>
        <taxon>Streptomycetaceae</taxon>
        <taxon>Streptomyces</taxon>
    </lineage>
</organism>
<dbReference type="SUPFAM" id="SSF55874">
    <property type="entry name" value="ATPase domain of HSP90 chaperone/DNA topoisomerase II/histidine kinase"/>
    <property type="match status" value="1"/>
</dbReference>
<keyword evidence="9" id="KW-0067">ATP-binding</keyword>
<dbReference type="InterPro" id="IPR035965">
    <property type="entry name" value="PAS-like_dom_sf"/>
</dbReference>
<feature type="domain" description="PAS" evidence="15">
    <location>
        <begin position="220"/>
        <end position="285"/>
    </location>
</feature>
<dbReference type="InterPro" id="IPR003018">
    <property type="entry name" value="GAF"/>
</dbReference>
<dbReference type="Gene3D" id="3.30.565.10">
    <property type="entry name" value="Histidine kinase-like ATPase, C-terminal domain"/>
    <property type="match status" value="1"/>
</dbReference>
<gene>
    <name evidence="17" type="ORF">AB4829_12930</name>
</gene>
<keyword evidence="7" id="KW-0418">Kinase</keyword>
<evidence type="ECO:0000256" key="1">
    <source>
        <dbReference type="ARBA" id="ARBA00004651"/>
    </source>
</evidence>
<dbReference type="PANTHER" id="PTHR43156">
    <property type="entry name" value="STAGE II SPORULATION PROTEIN E-RELATED"/>
    <property type="match status" value="1"/>
</dbReference>
<comment type="caution">
    <text evidence="17">The sequence shown here is derived from an EMBL/GenBank/DDBJ whole genome shotgun (WGS) entry which is preliminary data.</text>
</comment>
<evidence type="ECO:0000256" key="7">
    <source>
        <dbReference type="ARBA" id="ARBA00022777"/>
    </source>
</evidence>
<dbReference type="Gene3D" id="3.30.450.40">
    <property type="match status" value="1"/>
</dbReference>